<comment type="catalytic activity">
    <reaction evidence="1">
        <text>adenosylcob(III)inamide + ATP = adenosylcob(III)inamide phosphate + ADP + H(+)</text>
        <dbReference type="Rhea" id="RHEA:15769"/>
        <dbReference type="ChEBI" id="CHEBI:2480"/>
        <dbReference type="ChEBI" id="CHEBI:15378"/>
        <dbReference type="ChEBI" id="CHEBI:30616"/>
        <dbReference type="ChEBI" id="CHEBI:58502"/>
        <dbReference type="ChEBI" id="CHEBI:456216"/>
        <dbReference type="EC" id="2.7.1.156"/>
    </reaction>
</comment>
<dbReference type="PANTHER" id="PTHR34848">
    <property type="match status" value="1"/>
</dbReference>
<evidence type="ECO:0000313" key="20">
    <source>
        <dbReference type="EMBL" id="KZL93476.1"/>
    </source>
</evidence>
<feature type="binding site" evidence="19">
    <location>
        <position position="81"/>
    </location>
    <ligand>
        <name>GTP</name>
        <dbReference type="ChEBI" id="CHEBI:37565"/>
    </ligand>
</feature>
<evidence type="ECO:0000256" key="14">
    <source>
        <dbReference type="ARBA" id="ARBA00022840"/>
    </source>
</evidence>
<dbReference type="SUPFAM" id="SSF52540">
    <property type="entry name" value="P-loop containing nucleoside triphosphate hydrolases"/>
    <property type="match status" value="1"/>
</dbReference>
<feature type="binding site" evidence="19">
    <location>
        <begin position="50"/>
        <end position="53"/>
    </location>
    <ligand>
        <name>GTP</name>
        <dbReference type="ChEBI" id="CHEBI:37565"/>
    </ligand>
</feature>
<sequence>MGKVILVTGGSRSGKSTFAEKLLEDKDDVLYIATAMVTDKEMEKRVQKHKERRNSKWGTHEGYKELDKVIKEDCHKYIMLECIGTMVTNLMFDKNYDFDTMSQQDIIKLSQHIKSEVEKVIVIAKENNKELIIVTNEVGWSLVSEHRLGRIFSDILGNLNQLIANLSDEVYLVACGLPLKLK</sequence>
<protein>
    <recommendedName>
        <fullName evidence="16">Adenosylcobinamide kinase</fullName>
        <ecNumber evidence="8">2.7.1.156</ecNumber>
        <ecNumber evidence="9">2.7.7.62</ecNumber>
    </recommendedName>
    <alternativeName>
        <fullName evidence="17">Adenosylcobinamide-phosphate guanylyltransferase</fullName>
    </alternativeName>
</protein>
<dbReference type="EC" id="2.7.1.156" evidence="8"/>
<evidence type="ECO:0000256" key="6">
    <source>
        <dbReference type="ARBA" id="ARBA00005159"/>
    </source>
</evidence>
<dbReference type="PANTHER" id="PTHR34848:SF1">
    <property type="entry name" value="BIFUNCTIONAL ADENOSYLCOBALAMIN BIOSYNTHESIS PROTEIN COBU"/>
    <property type="match status" value="1"/>
</dbReference>
<dbReference type="Gene3D" id="3.40.50.300">
    <property type="entry name" value="P-loop containing nucleotide triphosphate hydrolases"/>
    <property type="match status" value="1"/>
</dbReference>
<comment type="pathway">
    <text evidence="6">Cofactor biosynthesis; adenosylcobalamin biosynthesis; adenosylcobalamin from cob(II)yrinate a,c-diamide: step 5/7.</text>
</comment>
<dbReference type="OrthoDB" id="9799422at2"/>
<keyword evidence="11 20" id="KW-0808">Transferase</keyword>
<dbReference type="RefSeq" id="WP_066617530.1">
    <property type="nucleotide sequence ID" value="NZ_FQXL01000024.1"/>
</dbReference>
<dbReference type="InterPro" id="IPR027417">
    <property type="entry name" value="P-loop_NTPase"/>
</dbReference>
<feature type="binding site" evidence="19">
    <location>
        <position position="61"/>
    </location>
    <ligand>
        <name>GTP</name>
        <dbReference type="ChEBI" id="CHEBI:37565"/>
    </ligand>
</feature>
<keyword evidence="21" id="KW-1185">Reference proteome</keyword>
<dbReference type="AlphaFoldDB" id="A0A161XFY9"/>
<dbReference type="GO" id="GO:0043752">
    <property type="term" value="F:adenosylcobinamide kinase activity"/>
    <property type="evidence" value="ECO:0007669"/>
    <property type="project" value="UniProtKB-EC"/>
</dbReference>
<feature type="binding site" evidence="19">
    <location>
        <begin position="33"/>
        <end position="35"/>
    </location>
    <ligand>
        <name>GTP</name>
        <dbReference type="ChEBI" id="CHEBI:37565"/>
    </ligand>
</feature>
<dbReference type="Pfam" id="PF02283">
    <property type="entry name" value="CobU"/>
    <property type="match status" value="1"/>
</dbReference>
<dbReference type="GO" id="GO:0005525">
    <property type="term" value="F:GTP binding"/>
    <property type="evidence" value="ECO:0007669"/>
    <property type="project" value="UniProtKB-KW"/>
</dbReference>
<evidence type="ECO:0000256" key="17">
    <source>
        <dbReference type="ARBA" id="ARBA00030571"/>
    </source>
</evidence>
<evidence type="ECO:0000256" key="5">
    <source>
        <dbReference type="ARBA" id="ARBA00004692"/>
    </source>
</evidence>
<dbReference type="NCBIfam" id="NF004469">
    <property type="entry name" value="PRK05800.1"/>
    <property type="match status" value="1"/>
</dbReference>
<comment type="pathway">
    <text evidence="5">Cofactor biosynthesis; adenosylcobalamin biosynthesis; adenosylcobalamin from cob(II)yrinate a,c-diamide: step 6/7.</text>
</comment>
<keyword evidence="12 19" id="KW-0547">Nucleotide-binding</keyword>
<name>A0A161XFY9_9CLOT</name>
<dbReference type="STRING" id="1121326.CLMAG_05220"/>
<dbReference type="PIRSF" id="PIRSF006135">
    <property type="entry name" value="CobU"/>
    <property type="match status" value="1"/>
</dbReference>
<evidence type="ECO:0000256" key="3">
    <source>
        <dbReference type="ARBA" id="ARBA00001522"/>
    </source>
</evidence>
<evidence type="ECO:0000256" key="4">
    <source>
        <dbReference type="ARBA" id="ARBA00003889"/>
    </source>
</evidence>
<organism evidence="20 21">
    <name type="scientific">Clostridium magnum DSM 2767</name>
    <dbReference type="NCBI Taxonomy" id="1121326"/>
    <lineage>
        <taxon>Bacteria</taxon>
        <taxon>Bacillati</taxon>
        <taxon>Bacillota</taxon>
        <taxon>Clostridia</taxon>
        <taxon>Eubacteriales</taxon>
        <taxon>Clostridiaceae</taxon>
        <taxon>Clostridium</taxon>
    </lineage>
</organism>
<comment type="catalytic activity">
    <reaction evidence="3">
        <text>adenosylcob(III)inamide + GTP = adenosylcob(III)inamide phosphate + GDP + H(+)</text>
        <dbReference type="Rhea" id="RHEA:15765"/>
        <dbReference type="ChEBI" id="CHEBI:2480"/>
        <dbReference type="ChEBI" id="CHEBI:15378"/>
        <dbReference type="ChEBI" id="CHEBI:37565"/>
        <dbReference type="ChEBI" id="CHEBI:58189"/>
        <dbReference type="ChEBI" id="CHEBI:58502"/>
        <dbReference type="EC" id="2.7.1.156"/>
    </reaction>
</comment>
<keyword evidence="13" id="KW-0418">Kinase</keyword>
<evidence type="ECO:0000256" key="7">
    <source>
        <dbReference type="ARBA" id="ARBA00007490"/>
    </source>
</evidence>
<dbReference type="UniPathway" id="UPA00148">
    <property type="reaction ID" value="UER00236"/>
</dbReference>
<reference evidence="20 21" key="1">
    <citation type="submission" date="2016-04" db="EMBL/GenBank/DDBJ databases">
        <title>Genome sequence of Clostridium magnum DSM 2767.</title>
        <authorList>
            <person name="Poehlein A."/>
            <person name="Uhlig R."/>
            <person name="Fischer R."/>
            <person name="Bahl H."/>
            <person name="Daniel R."/>
        </authorList>
    </citation>
    <scope>NUCLEOTIDE SEQUENCE [LARGE SCALE GENOMIC DNA]</scope>
    <source>
        <strain evidence="20 21">DSM 2767</strain>
    </source>
</reference>
<keyword evidence="14" id="KW-0067">ATP-binding</keyword>
<keyword evidence="20" id="KW-0548">Nucleotidyltransferase</keyword>
<evidence type="ECO:0000256" key="15">
    <source>
        <dbReference type="ARBA" id="ARBA00023134"/>
    </source>
</evidence>
<feature type="binding site" evidence="19">
    <location>
        <begin position="9"/>
        <end position="16"/>
    </location>
    <ligand>
        <name>GTP</name>
        <dbReference type="ChEBI" id="CHEBI:37565"/>
    </ligand>
</feature>
<evidence type="ECO:0000313" key="21">
    <source>
        <dbReference type="Proteomes" id="UP000076603"/>
    </source>
</evidence>
<dbReference type="GO" id="GO:0009236">
    <property type="term" value="P:cobalamin biosynthetic process"/>
    <property type="evidence" value="ECO:0007669"/>
    <property type="project" value="UniProtKB-UniPathway"/>
</dbReference>
<evidence type="ECO:0000256" key="9">
    <source>
        <dbReference type="ARBA" id="ARBA00012523"/>
    </source>
</evidence>
<dbReference type="EC" id="2.7.7.62" evidence="9"/>
<keyword evidence="15 19" id="KW-0342">GTP-binding</keyword>
<evidence type="ECO:0000256" key="2">
    <source>
        <dbReference type="ARBA" id="ARBA00000711"/>
    </source>
</evidence>
<dbReference type="CDD" id="cd00544">
    <property type="entry name" value="CobU"/>
    <property type="match status" value="1"/>
</dbReference>
<feature type="active site" description="GMP-histidine intermediate" evidence="18">
    <location>
        <position position="49"/>
    </location>
</feature>
<comment type="caution">
    <text evidence="20">The sequence shown here is derived from an EMBL/GenBank/DDBJ whole genome shotgun (WGS) entry which is preliminary data.</text>
</comment>
<dbReference type="InterPro" id="IPR003203">
    <property type="entry name" value="CobU/CobP"/>
</dbReference>
<comment type="similarity">
    <text evidence="7">Belongs to the CobU/CobP family.</text>
</comment>
<dbReference type="EMBL" id="LWAE01000001">
    <property type="protein sequence ID" value="KZL93476.1"/>
    <property type="molecule type" value="Genomic_DNA"/>
</dbReference>
<evidence type="ECO:0000256" key="8">
    <source>
        <dbReference type="ARBA" id="ARBA00012016"/>
    </source>
</evidence>
<gene>
    <name evidence="20" type="primary">cobU</name>
    <name evidence="20" type="ORF">CLMAG_05220</name>
</gene>
<keyword evidence="10" id="KW-0169">Cobalamin biosynthesis</keyword>
<evidence type="ECO:0000256" key="13">
    <source>
        <dbReference type="ARBA" id="ARBA00022777"/>
    </source>
</evidence>
<comment type="catalytic activity">
    <reaction evidence="2">
        <text>adenosylcob(III)inamide phosphate + GTP + H(+) = adenosylcob(III)inamide-GDP + diphosphate</text>
        <dbReference type="Rhea" id="RHEA:22712"/>
        <dbReference type="ChEBI" id="CHEBI:15378"/>
        <dbReference type="ChEBI" id="CHEBI:33019"/>
        <dbReference type="ChEBI" id="CHEBI:37565"/>
        <dbReference type="ChEBI" id="CHEBI:58502"/>
        <dbReference type="ChEBI" id="CHEBI:60487"/>
        <dbReference type="EC" id="2.7.7.62"/>
    </reaction>
</comment>
<evidence type="ECO:0000256" key="11">
    <source>
        <dbReference type="ARBA" id="ARBA00022679"/>
    </source>
</evidence>
<evidence type="ECO:0000256" key="19">
    <source>
        <dbReference type="PIRSR" id="PIRSR006135-2"/>
    </source>
</evidence>
<evidence type="ECO:0000256" key="10">
    <source>
        <dbReference type="ARBA" id="ARBA00022573"/>
    </source>
</evidence>
<dbReference type="Proteomes" id="UP000076603">
    <property type="component" value="Unassembled WGS sequence"/>
</dbReference>
<accession>A0A161XFY9</accession>
<evidence type="ECO:0000256" key="18">
    <source>
        <dbReference type="PIRSR" id="PIRSR006135-1"/>
    </source>
</evidence>
<evidence type="ECO:0000256" key="16">
    <source>
        <dbReference type="ARBA" id="ARBA00029570"/>
    </source>
</evidence>
<dbReference type="GO" id="GO:0005524">
    <property type="term" value="F:ATP binding"/>
    <property type="evidence" value="ECO:0007669"/>
    <property type="project" value="UniProtKB-KW"/>
</dbReference>
<dbReference type="PATRIC" id="fig|1121326.3.peg.478"/>
<dbReference type="GO" id="GO:0008820">
    <property type="term" value="F:cobinamide phosphate guanylyltransferase activity"/>
    <property type="evidence" value="ECO:0007669"/>
    <property type="project" value="UniProtKB-EC"/>
</dbReference>
<evidence type="ECO:0000256" key="12">
    <source>
        <dbReference type="ARBA" id="ARBA00022741"/>
    </source>
</evidence>
<evidence type="ECO:0000256" key="1">
    <source>
        <dbReference type="ARBA" id="ARBA00000312"/>
    </source>
</evidence>
<comment type="function">
    <text evidence="4">Catalyzes ATP-dependent phosphorylation of adenosylcobinamide and addition of GMP to adenosylcobinamide phosphate.</text>
</comment>
<proteinExistence type="inferred from homology"/>